<feature type="region of interest" description="Disordered" evidence="1">
    <location>
        <begin position="1"/>
        <end position="25"/>
    </location>
</feature>
<evidence type="ECO:0000259" key="2">
    <source>
        <dbReference type="Pfam" id="PF01872"/>
    </source>
</evidence>
<dbReference type="Pfam" id="PF01872">
    <property type="entry name" value="RibD_C"/>
    <property type="match status" value="1"/>
</dbReference>
<evidence type="ECO:0000256" key="1">
    <source>
        <dbReference type="SAM" id="MobiDB-lite"/>
    </source>
</evidence>
<dbReference type="PANTHER" id="PTHR38011">
    <property type="entry name" value="DIHYDROFOLATE REDUCTASE FAMILY PROTEIN (AFU_ORTHOLOGUE AFUA_8G06820)"/>
    <property type="match status" value="1"/>
</dbReference>
<gene>
    <name evidence="3" type="ORF">AFIC_001836</name>
</gene>
<feature type="domain" description="Bacterial bifunctional deaminase-reductase C-terminal" evidence="2">
    <location>
        <begin position="47"/>
        <end position="243"/>
    </location>
</feature>
<dbReference type="InterPro" id="IPR050765">
    <property type="entry name" value="Riboflavin_Biosynth_HTPR"/>
</dbReference>
<dbReference type="InterPro" id="IPR002734">
    <property type="entry name" value="RibDG_C"/>
</dbReference>
<organism evidence="3 4">
    <name type="scientific">Afipia carboxydohydrogena</name>
    <name type="common">Pseudomonas carboxydohydrogena</name>
    <dbReference type="NCBI Taxonomy" id="290"/>
    <lineage>
        <taxon>Bacteria</taxon>
        <taxon>Pseudomonadati</taxon>
        <taxon>Pseudomonadota</taxon>
        <taxon>Alphaproteobacteria</taxon>
        <taxon>Hyphomicrobiales</taxon>
        <taxon>Nitrobacteraceae</taxon>
        <taxon>Afipia</taxon>
    </lineage>
</organism>
<keyword evidence="4" id="KW-1185">Reference proteome</keyword>
<evidence type="ECO:0000313" key="4">
    <source>
        <dbReference type="Proteomes" id="UP001213907"/>
    </source>
</evidence>
<dbReference type="PANTHER" id="PTHR38011:SF12">
    <property type="entry name" value="BIFUNCTIONAL DEAMINASE-REDUCTASE DOMAIN PROTEIN"/>
    <property type="match status" value="1"/>
</dbReference>
<dbReference type="SUPFAM" id="SSF53597">
    <property type="entry name" value="Dihydrofolate reductase-like"/>
    <property type="match status" value="1"/>
</dbReference>
<dbReference type="InterPro" id="IPR024072">
    <property type="entry name" value="DHFR-like_dom_sf"/>
</dbReference>
<dbReference type="Proteomes" id="UP001213907">
    <property type="component" value="Chromosome"/>
</dbReference>
<evidence type="ECO:0000313" key="3">
    <source>
        <dbReference type="EMBL" id="WEF50303.1"/>
    </source>
</evidence>
<dbReference type="EMBL" id="CP113162">
    <property type="protein sequence ID" value="WEF50303.1"/>
    <property type="molecule type" value="Genomic_DNA"/>
</dbReference>
<proteinExistence type="predicted"/>
<protein>
    <submittedName>
        <fullName evidence="3">Dihydrofolate reductase family protein</fullName>
    </submittedName>
</protein>
<name>A0ABY8BJW8_AFICR</name>
<dbReference type="Gene3D" id="3.40.430.10">
    <property type="entry name" value="Dihydrofolate Reductase, subunit A"/>
    <property type="match status" value="1"/>
</dbReference>
<accession>A0ABY8BJW8</accession>
<sequence length="255" mass="27918">MAISTSSWPRRWRRRPSAPRPARSRTWTDFSLSGAAMNPQGRLIVRSFSVSFDGYGAGPDQSLESPLGIGGFGLHQWAMATRTFQKKVFGKDGGATGPDDDLAAMGFENLGAWIMGRNMFGPIRGAWPDETWKGWWGDEPPYHCPVFVLTHHARAPITMKGGTVFHFVTDGIEAALDRARQAAGTKDIRVGGGAATIREYLRAGLIDDLHIAISPVLLGRGESLFDGIDLPALGYTVSEHIATPNAMHLRFRRED</sequence>
<reference evidence="3 4" key="1">
    <citation type="submission" date="2022-11" db="EMBL/GenBank/DDBJ databases">
        <authorList>
            <person name="Siebert D."/>
            <person name="Busche T."/>
            <person name="Saydam E."/>
            <person name="Kalinowski J."/>
            <person name="Ruckert C."/>
            <person name="Blombach B."/>
        </authorList>
    </citation>
    <scope>NUCLEOTIDE SEQUENCE [LARGE SCALE GENOMIC DNA]</scope>
    <source>
        <strain evidence="3 4">DSM 1083</strain>
    </source>
</reference>